<evidence type="ECO:0000256" key="1">
    <source>
        <dbReference type="SAM" id="MobiDB-lite"/>
    </source>
</evidence>
<reference evidence="4 5" key="1">
    <citation type="submission" date="2014-06" db="EMBL/GenBank/DDBJ databases">
        <title>Whole Genome Sequences of Three Symbiotic Endozoicomonas Bacteria.</title>
        <authorList>
            <person name="Neave M.J."/>
            <person name="Apprill A."/>
            <person name="Voolstra C.R."/>
        </authorList>
    </citation>
    <scope>NUCLEOTIDE SEQUENCE [LARGE SCALE GENOMIC DNA]</scope>
    <source>
        <strain evidence="4 5">DSM 25634</strain>
    </source>
</reference>
<evidence type="ECO:0000313" key="4">
    <source>
        <dbReference type="EMBL" id="KEQ17253.1"/>
    </source>
</evidence>
<dbReference type="OrthoDB" id="6195864at2"/>
<protein>
    <recommendedName>
        <fullName evidence="3">Autotransporter domain-containing protein</fullName>
    </recommendedName>
</protein>
<feature type="domain" description="Autotransporter" evidence="3">
    <location>
        <begin position="243"/>
        <end position="523"/>
    </location>
</feature>
<dbReference type="Proteomes" id="UP000028073">
    <property type="component" value="Unassembled WGS sequence"/>
</dbReference>
<accession>A0A081NFN0</accession>
<name>A0A081NFN0_9GAMM</name>
<keyword evidence="2" id="KW-0732">Signal</keyword>
<dbReference type="InterPro" id="IPR036709">
    <property type="entry name" value="Autotransporte_beta_dom_sf"/>
</dbReference>
<evidence type="ECO:0000256" key="2">
    <source>
        <dbReference type="SAM" id="SignalP"/>
    </source>
</evidence>
<feature type="compositionally biased region" description="Low complexity" evidence="1">
    <location>
        <begin position="114"/>
        <end position="123"/>
    </location>
</feature>
<dbReference type="PROSITE" id="PS51208">
    <property type="entry name" value="AUTOTRANSPORTER"/>
    <property type="match status" value="1"/>
</dbReference>
<proteinExistence type="predicted"/>
<gene>
    <name evidence="4" type="ORF">GZ78_15615</name>
</gene>
<dbReference type="SUPFAM" id="SSF103515">
    <property type="entry name" value="Autotransporter"/>
    <property type="match status" value="1"/>
</dbReference>
<feature type="compositionally biased region" description="Basic and acidic residues" evidence="1">
    <location>
        <begin position="101"/>
        <end position="113"/>
    </location>
</feature>
<dbReference type="InterPro" id="IPR005546">
    <property type="entry name" value="Autotransporte_beta"/>
</dbReference>
<sequence>MAGKSLKLSLVLAMLLAAVALPVPVLAIDPAILVTGGTALFGTGLGTLSYKLGQWLFSPYSTSEDQPEPVVVEPVSIFNPGEDQPYAVTIKVNEDDNGGGGEDRPVGTEKKPEPGSSEGPVSSDTEKDAKNRSESEKDSNEKWVVIKVEKGEASRELQSLIDQPLPEVGEVIYHLTPTAQASLNATRHLEMASAQALFSQLSDLRQILDFYRTGQAFILNNAALDRSTLKGEQSINSERRQSHDNAQWHSFVQTYGAQSHYSSLPGLQGMNASSYGLNAGVFSQISEHSIVGMMFGTRKTSAGFQQKLGSGRVESIHFGPFLSWQKDQWQFDGALSFATKQYSSKRKDSDGNRLLAHRSGFEWNAYGALGYDIDMDEWLNGLTVTPVVAFLYHHTEAGSFREKGVSDEALAVSGQSFDQWIVRVGSDFVVLDQNAERPAALKLSIGWQQQTVLSGKTQYRVMGFEQQEAPEFHTDDISDTGLYVSFGYNAKMSERSSLSMNYTAIRSSRSRSDGLQLSYQRSF</sequence>
<dbReference type="STRING" id="1137799.GZ78_15615"/>
<comment type="caution">
    <text evidence="4">The sequence shown here is derived from an EMBL/GenBank/DDBJ whole genome shotgun (WGS) entry which is preliminary data.</text>
</comment>
<feature type="chain" id="PRO_5001760770" description="Autotransporter domain-containing protein" evidence="2">
    <location>
        <begin position="28"/>
        <end position="523"/>
    </location>
</feature>
<dbReference type="EMBL" id="JOKH01000003">
    <property type="protein sequence ID" value="KEQ17253.1"/>
    <property type="molecule type" value="Genomic_DNA"/>
</dbReference>
<dbReference type="RefSeq" id="WP_034837322.1">
    <property type="nucleotide sequence ID" value="NZ_JOKH01000003.1"/>
</dbReference>
<dbReference type="Gene3D" id="2.40.128.130">
    <property type="entry name" value="Autotransporter beta-domain"/>
    <property type="match status" value="1"/>
</dbReference>
<dbReference type="Pfam" id="PF03797">
    <property type="entry name" value="Autotransporter"/>
    <property type="match status" value="1"/>
</dbReference>
<dbReference type="SMART" id="SM00869">
    <property type="entry name" value="Autotransporter"/>
    <property type="match status" value="1"/>
</dbReference>
<feature type="region of interest" description="Disordered" evidence="1">
    <location>
        <begin position="92"/>
        <end position="140"/>
    </location>
</feature>
<feature type="signal peptide" evidence="2">
    <location>
        <begin position="1"/>
        <end position="27"/>
    </location>
</feature>
<evidence type="ECO:0000313" key="5">
    <source>
        <dbReference type="Proteomes" id="UP000028073"/>
    </source>
</evidence>
<organism evidence="4 5">
    <name type="scientific">Endozoicomonas numazuensis</name>
    <dbReference type="NCBI Taxonomy" id="1137799"/>
    <lineage>
        <taxon>Bacteria</taxon>
        <taxon>Pseudomonadati</taxon>
        <taxon>Pseudomonadota</taxon>
        <taxon>Gammaproteobacteria</taxon>
        <taxon>Oceanospirillales</taxon>
        <taxon>Endozoicomonadaceae</taxon>
        <taxon>Endozoicomonas</taxon>
    </lineage>
</organism>
<keyword evidence="5" id="KW-1185">Reference proteome</keyword>
<evidence type="ECO:0000259" key="3">
    <source>
        <dbReference type="PROSITE" id="PS51208"/>
    </source>
</evidence>
<feature type="compositionally biased region" description="Basic and acidic residues" evidence="1">
    <location>
        <begin position="124"/>
        <end position="140"/>
    </location>
</feature>
<dbReference type="AlphaFoldDB" id="A0A081NFN0"/>